<accession>A0AAD8AAU7</accession>
<dbReference type="AlphaFoldDB" id="A0AAD8AAU7"/>
<reference evidence="1" key="2">
    <citation type="submission" date="2023-05" db="EMBL/GenBank/DDBJ databases">
        <authorList>
            <person name="Fouks B."/>
        </authorList>
    </citation>
    <scope>NUCLEOTIDE SEQUENCE</scope>
    <source>
        <strain evidence="1">Stay&amp;Tobe</strain>
        <tissue evidence="1">Testes</tissue>
    </source>
</reference>
<dbReference type="Proteomes" id="UP001233999">
    <property type="component" value="Unassembled WGS sequence"/>
</dbReference>
<keyword evidence="2" id="KW-1185">Reference proteome</keyword>
<reference evidence="1" key="1">
    <citation type="journal article" date="2023" name="IScience">
        <title>Live-bearing cockroach genome reveals convergent evolutionary mechanisms linked to viviparity in insects and beyond.</title>
        <authorList>
            <person name="Fouks B."/>
            <person name="Harrison M.C."/>
            <person name="Mikhailova A.A."/>
            <person name="Marchal E."/>
            <person name="English S."/>
            <person name="Carruthers M."/>
            <person name="Jennings E.C."/>
            <person name="Chiamaka E.L."/>
            <person name="Frigard R.A."/>
            <person name="Pippel M."/>
            <person name="Attardo G.M."/>
            <person name="Benoit J.B."/>
            <person name="Bornberg-Bauer E."/>
            <person name="Tobe S.S."/>
        </authorList>
    </citation>
    <scope>NUCLEOTIDE SEQUENCE</scope>
    <source>
        <strain evidence="1">Stay&amp;Tobe</strain>
    </source>
</reference>
<evidence type="ECO:0000313" key="2">
    <source>
        <dbReference type="Proteomes" id="UP001233999"/>
    </source>
</evidence>
<proteinExistence type="predicted"/>
<feature type="non-terminal residue" evidence="1">
    <location>
        <position position="1"/>
    </location>
</feature>
<organism evidence="1 2">
    <name type="scientific">Diploptera punctata</name>
    <name type="common">Pacific beetle cockroach</name>
    <dbReference type="NCBI Taxonomy" id="6984"/>
    <lineage>
        <taxon>Eukaryota</taxon>
        <taxon>Metazoa</taxon>
        <taxon>Ecdysozoa</taxon>
        <taxon>Arthropoda</taxon>
        <taxon>Hexapoda</taxon>
        <taxon>Insecta</taxon>
        <taxon>Pterygota</taxon>
        <taxon>Neoptera</taxon>
        <taxon>Polyneoptera</taxon>
        <taxon>Dictyoptera</taxon>
        <taxon>Blattodea</taxon>
        <taxon>Blaberoidea</taxon>
        <taxon>Blaberidae</taxon>
        <taxon>Diplopterinae</taxon>
        <taxon>Diploptera</taxon>
    </lineage>
</organism>
<evidence type="ECO:0000313" key="1">
    <source>
        <dbReference type="EMBL" id="KAJ9594533.1"/>
    </source>
</evidence>
<gene>
    <name evidence="1" type="ORF">L9F63_014046</name>
</gene>
<sequence length="62" mass="6990">MKQQYIMTPCPSFPRLLRRHTSVASSAEWTPVDGLLCAIVQRRNDGLIPDCLTTSPTWGFEP</sequence>
<protein>
    <submittedName>
        <fullName evidence="1">Uncharacterized protein</fullName>
    </submittedName>
</protein>
<dbReference type="EMBL" id="JASPKZ010003041">
    <property type="protein sequence ID" value="KAJ9594533.1"/>
    <property type="molecule type" value="Genomic_DNA"/>
</dbReference>
<name>A0AAD8AAU7_DIPPU</name>
<comment type="caution">
    <text evidence="1">The sequence shown here is derived from an EMBL/GenBank/DDBJ whole genome shotgun (WGS) entry which is preliminary data.</text>
</comment>